<dbReference type="Proteomes" id="UP000014760">
    <property type="component" value="Unassembled WGS sequence"/>
</dbReference>
<dbReference type="EnsemblMetazoa" id="CapteT218881">
    <property type="protein sequence ID" value="CapteP218881"/>
    <property type="gene ID" value="CapteG218881"/>
</dbReference>
<protein>
    <submittedName>
        <fullName evidence="2 3">Uncharacterized protein</fullName>
    </submittedName>
</protein>
<evidence type="ECO:0000313" key="4">
    <source>
        <dbReference type="Proteomes" id="UP000014760"/>
    </source>
</evidence>
<dbReference type="EMBL" id="KB299334">
    <property type="protein sequence ID" value="ELU08092.1"/>
    <property type="molecule type" value="Genomic_DNA"/>
</dbReference>
<accession>R7UVZ2</accession>
<gene>
    <name evidence="2" type="ORF">CAPTEDRAFT_218881</name>
</gene>
<proteinExistence type="predicted"/>
<feature type="region of interest" description="Disordered" evidence="1">
    <location>
        <begin position="86"/>
        <end position="129"/>
    </location>
</feature>
<evidence type="ECO:0000256" key="1">
    <source>
        <dbReference type="SAM" id="MobiDB-lite"/>
    </source>
</evidence>
<reference evidence="3" key="3">
    <citation type="submission" date="2015-06" db="UniProtKB">
        <authorList>
            <consortium name="EnsemblMetazoa"/>
        </authorList>
    </citation>
    <scope>IDENTIFICATION</scope>
</reference>
<reference evidence="2 4" key="2">
    <citation type="journal article" date="2013" name="Nature">
        <title>Insights into bilaterian evolution from three spiralian genomes.</title>
        <authorList>
            <person name="Simakov O."/>
            <person name="Marletaz F."/>
            <person name="Cho S.J."/>
            <person name="Edsinger-Gonzales E."/>
            <person name="Havlak P."/>
            <person name="Hellsten U."/>
            <person name="Kuo D.H."/>
            <person name="Larsson T."/>
            <person name="Lv J."/>
            <person name="Arendt D."/>
            <person name="Savage R."/>
            <person name="Osoegawa K."/>
            <person name="de Jong P."/>
            <person name="Grimwood J."/>
            <person name="Chapman J.A."/>
            <person name="Shapiro H."/>
            <person name="Aerts A."/>
            <person name="Otillar R.P."/>
            <person name="Terry A.Y."/>
            <person name="Boore J.L."/>
            <person name="Grigoriev I.V."/>
            <person name="Lindberg D.R."/>
            <person name="Seaver E.C."/>
            <person name="Weisblat D.A."/>
            <person name="Putnam N.H."/>
            <person name="Rokhsar D.S."/>
        </authorList>
    </citation>
    <scope>NUCLEOTIDE SEQUENCE</scope>
    <source>
        <strain evidence="2 4">I ESC-2004</strain>
    </source>
</reference>
<reference evidence="4" key="1">
    <citation type="submission" date="2012-12" db="EMBL/GenBank/DDBJ databases">
        <authorList>
            <person name="Hellsten U."/>
            <person name="Grimwood J."/>
            <person name="Chapman J.A."/>
            <person name="Shapiro H."/>
            <person name="Aerts A."/>
            <person name="Otillar R.P."/>
            <person name="Terry A.Y."/>
            <person name="Boore J.L."/>
            <person name="Simakov O."/>
            <person name="Marletaz F."/>
            <person name="Cho S.-J."/>
            <person name="Edsinger-Gonzales E."/>
            <person name="Havlak P."/>
            <person name="Kuo D.-H."/>
            <person name="Larsson T."/>
            <person name="Lv J."/>
            <person name="Arendt D."/>
            <person name="Savage R."/>
            <person name="Osoegawa K."/>
            <person name="de Jong P."/>
            <person name="Lindberg D.R."/>
            <person name="Seaver E.C."/>
            <person name="Weisblat D.A."/>
            <person name="Putnam N.H."/>
            <person name="Grigoriev I.V."/>
            <person name="Rokhsar D.S."/>
        </authorList>
    </citation>
    <scope>NUCLEOTIDE SEQUENCE</scope>
    <source>
        <strain evidence="4">I ESC-2004</strain>
    </source>
</reference>
<name>R7UVZ2_CAPTE</name>
<dbReference type="AlphaFoldDB" id="R7UVZ2"/>
<evidence type="ECO:0000313" key="2">
    <source>
        <dbReference type="EMBL" id="ELU08092.1"/>
    </source>
</evidence>
<dbReference type="HOGENOM" id="CLU_118749_0_0_1"/>
<keyword evidence="4" id="KW-1185">Reference proteome</keyword>
<evidence type="ECO:0000313" key="3">
    <source>
        <dbReference type="EnsemblMetazoa" id="CapteP218881"/>
    </source>
</evidence>
<dbReference type="EMBL" id="AMQN01006847">
    <property type="status" value="NOT_ANNOTATED_CDS"/>
    <property type="molecule type" value="Genomic_DNA"/>
</dbReference>
<sequence>MHQDALWTIELGKKQNFTNFQLICHDAVKFGSSTQAILLWRISARRRFVLSTLNQISTIVHLILGTQDLNQVPFQPSPIVRAHLHLSNPADRSQSEPKPKRKRKVPAEPLVELHLNDDPQEAEESCPTESEVQIIKRENEDLRRRAFIIPLINA</sequence>
<organism evidence="2">
    <name type="scientific">Capitella teleta</name>
    <name type="common">Polychaete worm</name>
    <dbReference type="NCBI Taxonomy" id="283909"/>
    <lineage>
        <taxon>Eukaryota</taxon>
        <taxon>Metazoa</taxon>
        <taxon>Spiralia</taxon>
        <taxon>Lophotrochozoa</taxon>
        <taxon>Annelida</taxon>
        <taxon>Polychaeta</taxon>
        <taxon>Sedentaria</taxon>
        <taxon>Scolecida</taxon>
        <taxon>Capitellidae</taxon>
        <taxon>Capitella</taxon>
    </lineage>
</organism>